<evidence type="ECO:0008006" key="4">
    <source>
        <dbReference type="Google" id="ProtNLM"/>
    </source>
</evidence>
<sequence>MGLLIVLLCLSFIPIYFASLATLKITPHSILHRPSTHLALPDSDAERESTKLSRFMPPHPGLLWPMTYAQVKFPGGRPHSRPPPRRWYSTKLQKQLANWWYPG</sequence>
<proteinExistence type="predicted"/>
<evidence type="ECO:0000256" key="1">
    <source>
        <dbReference type="SAM" id="SignalP"/>
    </source>
</evidence>
<protein>
    <recommendedName>
        <fullName evidence="4">Secreted protein</fullName>
    </recommendedName>
</protein>
<feature type="signal peptide" evidence="1">
    <location>
        <begin position="1"/>
        <end position="18"/>
    </location>
</feature>
<evidence type="ECO:0000313" key="2">
    <source>
        <dbReference type="EMBL" id="OQV22559.1"/>
    </source>
</evidence>
<dbReference type="EMBL" id="MTYJ01000016">
    <property type="protein sequence ID" value="OQV22559.1"/>
    <property type="molecule type" value="Genomic_DNA"/>
</dbReference>
<dbReference type="Proteomes" id="UP000192578">
    <property type="component" value="Unassembled WGS sequence"/>
</dbReference>
<accession>A0A1W0X4X6</accession>
<organism evidence="2 3">
    <name type="scientific">Hypsibius exemplaris</name>
    <name type="common">Freshwater tardigrade</name>
    <dbReference type="NCBI Taxonomy" id="2072580"/>
    <lineage>
        <taxon>Eukaryota</taxon>
        <taxon>Metazoa</taxon>
        <taxon>Ecdysozoa</taxon>
        <taxon>Tardigrada</taxon>
        <taxon>Eutardigrada</taxon>
        <taxon>Parachela</taxon>
        <taxon>Hypsibioidea</taxon>
        <taxon>Hypsibiidae</taxon>
        <taxon>Hypsibius</taxon>
    </lineage>
</organism>
<reference evidence="3" key="1">
    <citation type="submission" date="2017-01" db="EMBL/GenBank/DDBJ databases">
        <title>Comparative genomics of anhydrobiosis in the tardigrade Hypsibius dujardini.</title>
        <authorList>
            <person name="Yoshida Y."/>
            <person name="Koutsovoulos G."/>
            <person name="Laetsch D."/>
            <person name="Stevens L."/>
            <person name="Kumar S."/>
            <person name="Horikawa D."/>
            <person name="Ishino K."/>
            <person name="Komine S."/>
            <person name="Tomita M."/>
            <person name="Blaxter M."/>
            <person name="Arakawa K."/>
        </authorList>
    </citation>
    <scope>NUCLEOTIDE SEQUENCE [LARGE SCALE GENOMIC DNA]</scope>
    <source>
        <strain evidence="3">Z151</strain>
    </source>
</reference>
<keyword evidence="3" id="KW-1185">Reference proteome</keyword>
<name>A0A1W0X4X6_HYPEX</name>
<gene>
    <name evidence="2" type="ORF">BV898_03386</name>
</gene>
<dbReference type="AlphaFoldDB" id="A0A1W0X4X6"/>
<feature type="chain" id="PRO_5012529025" description="Secreted protein" evidence="1">
    <location>
        <begin position="19"/>
        <end position="103"/>
    </location>
</feature>
<evidence type="ECO:0000313" key="3">
    <source>
        <dbReference type="Proteomes" id="UP000192578"/>
    </source>
</evidence>
<comment type="caution">
    <text evidence="2">The sequence shown here is derived from an EMBL/GenBank/DDBJ whole genome shotgun (WGS) entry which is preliminary data.</text>
</comment>
<keyword evidence="1" id="KW-0732">Signal</keyword>